<keyword evidence="9" id="KW-1185">Reference proteome</keyword>
<dbReference type="GO" id="GO:0046872">
    <property type="term" value="F:metal ion binding"/>
    <property type="evidence" value="ECO:0007669"/>
    <property type="project" value="UniProtKB-KW"/>
</dbReference>
<protein>
    <recommendedName>
        <fullName evidence="10">Peptidase zinc-dependent</fullName>
    </recommendedName>
</protein>
<dbReference type="AlphaFoldDB" id="A0A5S9F4A2"/>
<organism evidence="8 9">
    <name type="scientific">Uabimicrobium amorphum</name>
    <dbReference type="NCBI Taxonomy" id="2596890"/>
    <lineage>
        <taxon>Bacteria</taxon>
        <taxon>Pseudomonadati</taxon>
        <taxon>Planctomycetota</taxon>
        <taxon>Candidatus Uabimicrobiia</taxon>
        <taxon>Candidatus Uabimicrobiales</taxon>
        <taxon>Candidatus Uabimicrobiaceae</taxon>
        <taxon>Candidatus Uabimicrobium</taxon>
    </lineage>
</organism>
<name>A0A5S9F4A2_UABAM</name>
<evidence type="ECO:0000313" key="8">
    <source>
        <dbReference type="EMBL" id="BBM84369.1"/>
    </source>
</evidence>
<dbReference type="EMBL" id="AP019860">
    <property type="protein sequence ID" value="BBM84369.1"/>
    <property type="molecule type" value="Genomic_DNA"/>
</dbReference>
<keyword evidence="7" id="KW-0472">Membrane</keyword>
<dbReference type="PANTHER" id="PTHR15910">
    <property type="entry name" value="ARCHAEMETZINCIN"/>
    <property type="match status" value="1"/>
</dbReference>
<dbReference type="Proteomes" id="UP000326354">
    <property type="component" value="Chromosome"/>
</dbReference>
<evidence type="ECO:0008006" key="10">
    <source>
        <dbReference type="Google" id="ProtNLM"/>
    </source>
</evidence>
<evidence type="ECO:0000313" key="9">
    <source>
        <dbReference type="Proteomes" id="UP000326354"/>
    </source>
</evidence>
<reference evidence="8 9" key="1">
    <citation type="submission" date="2019-08" db="EMBL/GenBank/DDBJ databases">
        <title>Complete genome sequence of Candidatus Uab amorphum.</title>
        <authorList>
            <person name="Shiratori T."/>
            <person name="Suzuki S."/>
            <person name="Kakizawa Y."/>
            <person name="Ishida K."/>
        </authorList>
    </citation>
    <scope>NUCLEOTIDE SEQUENCE [LARGE SCALE GENOMIC DNA]</scope>
    <source>
        <strain evidence="8 9">SRT547</strain>
    </source>
</reference>
<dbReference type="OrthoDB" id="269208at2"/>
<evidence type="ECO:0000256" key="5">
    <source>
        <dbReference type="ARBA" id="ARBA00022833"/>
    </source>
</evidence>
<keyword evidence="6" id="KW-0482">Metalloprotease</keyword>
<feature type="transmembrane region" description="Helical" evidence="7">
    <location>
        <begin position="20"/>
        <end position="37"/>
    </location>
</feature>
<gene>
    <name evidence="8" type="ORF">UABAM_02728</name>
</gene>
<dbReference type="Gene3D" id="3.40.390.10">
    <property type="entry name" value="Collagenase (Catalytic Domain)"/>
    <property type="match status" value="1"/>
</dbReference>
<dbReference type="GO" id="GO:0006508">
    <property type="term" value="P:proteolysis"/>
    <property type="evidence" value="ECO:0007669"/>
    <property type="project" value="UniProtKB-KW"/>
</dbReference>
<keyword evidence="4" id="KW-0378">Hydrolase</keyword>
<comment type="cofactor">
    <cofactor evidence="1">
        <name>Zn(2+)</name>
        <dbReference type="ChEBI" id="CHEBI:29105"/>
    </cofactor>
</comment>
<dbReference type="Pfam" id="PF07998">
    <property type="entry name" value="Peptidase_M54"/>
    <property type="match status" value="1"/>
</dbReference>
<keyword evidence="2" id="KW-0645">Protease</keyword>
<evidence type="ECO:0000256" key="3">
    <source>
        <dbReference type="ARBA" id="ARBA00022723"/>
    </source>
</evidence>
<sequence length="238" mass="27755">MCIMYTVSEKNTMKKKYQKMKYTVLVICVVVIAWSFSRYRQMTIAQVAVYASMQNASCSTKVVAIQTFGEINSEELYPLTELFSELYGIDVVFLENIAIPERAYLKEKKQCDLAVLNDVLAARKKNVKCLRLIGFVDKDATDGKLEYLLGMASLSREVATISLTRLRERYYHRKQNALLFRERLFKLTLHEYAHTFFLLHCTNNCLMQFTPQIEKFDGKPLGFCWLCLRNFTTLYQAY</sequence>
<keyword evidence="5" id="KW-0862">Zinc</keyword>
<keyword evidence="7" id="KW-1133">Transmembrane helix</keyword>
<dbReference type="InterPro" id="IPR012962">
    <property type="entry name" value="Pept_M54_archaemetzincn"/>
</dbReference>
<proteinExistence type="predicted"/>
<evidence type="ECO:0000256" key="1">
    <source>
        <dbReference type="ARBA" id="ARBA00001947"/>
    </source>
</evidence>
<dbReference type="GO" id="GO:0008237">
    <property type="term" value="F:metallopeptidase activity"/>
    <property type="evidence" value="ECO:0007669"/>
    <property type="project" value="UniProtKB-KW"/>
</dbReference>
<evidence type="ECO:0000256" key="2">
    <source>
        <dbReference type="ARBA" id="ARBA00022670"/>
    </source>
</evidence>
<accession>A0A5S9F4A2</accession>
<dbReference type="PANTHER" id="PTHR15910:SF1">
    <property type="entry name" value="ARCHAEMETZINCIN-2"/>
    <property type="match status" value="1"/>
</dbReference>
<dbReference type="InterPro" id="IPR024079">
    <property type="entry name" value="MetalloPept_cat_dom_sf"/>
</dbReference>
<evidence type="ECO:0000256" key="4">
    <source>
        <dbReference type="ARBA" id="ARBA00022801"/>
    </source>
</evidence>
<keyword evidence="3" id="KW-0479">Metal-binding</keyword>
<evidence type="ECO:0000256" key="7">
    <source>
        <dbReference type="SAM" id="Phobius"/>
    </source>
</evidence>
<keyword evidence="7" id="KW-0812">Transmembrane</keyword>
<dbReference type="CDD" id="cd11375">
    <property type="entry name" value="Peptidase_M54"/>
    <property type="match status" value="1"/>
</dbReference>
<dbReference type="KEGG" id="uam:UABAM_02728"/>
<evidence type="ECO:0000256" key="6">
    <source>
        <dbReference type="ARBA" id="ARBA00023049"/>
    </source>
</evidence>